<dbReference type="EMBL" id="MFGB01000020">
    <property type="protein sequence ID" value="OGF25598.1"/>
    <property type="molecule type" value="Genomic_DNA"/>
</dbReference>
<evidence type="ECO:0008006" key="3">
    <source>
        <dbReference type="Google" id="ProtNLM"/>
    </source>
</evidence>
<evidence type="ECO:0000313" key="1">
    <source>
        <dbReference type="EMBL" id="OGF25598.1"/>
    </source>
</evidence>
<gene>
    <name evidence="1" type="ORF">A2227_00070</name>
</gene>
<dbReference type="AlphaFoldDB" id="A0A1F5SFV4"/>
<name>A0A1F5SFV4_9BACT</name>
<protein>
    <recommendedName>
        <fullName evidence="3">NlpC/P60 domain-containing protein</fullName>
    </recommendedName>
</protein>
<accession>A0A1F5SFV4</accession>
<dbReference type="STRING" id="1797994.A2227_00070"/>
<organism evidence="1 2">
    <name type="scientific">Candidatus Falkowbacteria bacterium RIFOXYA2_FULL_47_19</name>
    <dbReference type="NCBI Taxonomy" id="1797994"/>
    <lineage>
        <taxon>Bacteria</taxon>
        <taxon>Candidatus Falkowiibacteriota</taxon>
    </lineage>
</organism>
<comment type="caution">
    <text evidence="1">The sequence shown here is derived from an EMBL/GenBank/DDBJ whole genome shotgun (WGS) entry which is preliminary data.</text>
</comment>
<evidence type="ECO:0000313" key="2">
    <source>
        <dbReference type="Proteomes" id="UP000178367"/>
    </source>
</evidence>
<proteinExistence type="predicted"/>
<sequence>MKRNKLTTFPVEFLHFDTYMQTIRNSVGTMMFRNAYLLKKRGQKNVIVDATEDGNIACAFYVSSVLFLFGMIGEKHLTVKSTVVDMEKFGWIKIKRPRVGSVIIWGPKHQTSGRITRHIGFYIGKRTAISHRDDTRSPREHHWLYKDEGETRKVEAIYWHPYWDLCLGKI</sequence>
<reference evidence="1 2" key="1">
    <citation type="journal article" date="2016" name="Nat. Commun.">
        <title>Thousands of microbial genomes shed light on interconnected biogeochemical processes in an aquifer system.</title>
        <authorList>
            <person name="Anantharaman K."/>
            <person name="Brown C.T."/>
            <person name="Hug L.A."/>
            <person name="Sharon I."/>
            <person name="Castelle C.J."/>
            <person name="Probst A.J."/>
            <person name="Thomas B.C."/>
            <person name="Singh A."/>
            <person name="Wilkins M.J."/>
            <person name="Karaoz U."/>
            <person name="Brodie E.L."/>
            <person name="Williams K.H."/>
            <person name="Hubbard S.S."/>
            <person name="Banfield J.F."/>
        </authorList>
    </citation>
    <scope>NUCLEOTIDE SEQUENCE [LARGE SCALE GENOMIC DNA]</scope>
</reference>
<dbReference type="Proteomes" id="UP000178367">
    <property type="component" value="Unassembled WGS sequence"/>
</dbReference>